<name>A0AAV4VZI5_CAEEX</name>
<comment type="caution">
    <text evidence="1">The sequence shown here is derived from an EMBL/GenBank/DDBJ whole genome shotgun (WGS) entry which is preliminary data.</text>
</comment>
<dbReference type="EMBL" id="BPLR01015340">
    <property type="protein sequence ID" value="GIY75418.1"/>
    <property type="molecule type" value="Genomic_DNA"/>
</dbReference>
<reference evidence="1 2" key="1">
    <citation type="submission" date="2021-06" db="EMBL/GenBank/DDBJ databases">
        <title>Caerostris extrusa draft genome.</title>
        <authorList>
            <person name="Kono N."/>
            <person name="Arakawa K."/>
        </authorList>
    </citation>
    <scope>NUCLEOTIDE SEQUENCE [LARGE SCALE GENOMIC DNA]</scope>
</reference>
<organism evidence="1 2">
    <name type="scientific">Caerostris extrusa</name>
    <name type="common">Bark spider</name>
    <name type="synonym">Caerostris bankana</name>
    <dbReference type="NCBI Taxonomy" id="172846"/>
    <lineage>
        <taxon>Eukaryota</taxon>
        <taxon>Metazoa</taxon>
        <taxon>Ecdysozoa</taxon>
        <taxon>Arthropoda</taxon>
        <taxon>Chelicerata</taxon>
        <taxon>Arachnida</taxon>
        <taxon>Araneae</taxon>
        <taxon>Araneomorphae</taxon>
        <taxon>Entelegynae</taxon>
        <taxon>Araneoidea</taxon>
        <taxon>Araneidae</taxon>
        <taxon>Caerostris</taxon>
    </lineage>
</organism>
<sequence length="45" mass="5281">MRNAKEYISCVFLLVSIFTHFKEGIARDALRDIQCTLYDDAHNVY</sequence>
<evidence type="ECO:0000313" key="2">
    <source>
        <dbReference type="Proteomes" id="UP001054945"/>
    </source>
</evidence>
<gene>
    <name evidence="1" type="ORF">CEXT_633831</name>
</gene>
<accession>A0AAV4VZI5</accession>
<evidence type="ECO:0000313" key="1">
    <source>
        <dbReference type="EMBL" id="GIY75418.1"/>
    </source>
</evidence>
<feature type="non-terminal residue" evidence="1">
    <location>
        <position position="45"/>
    </location>
</feature>
<keyword evidence="2" id="KW-1185">Reference proteome</keyword>
<dbReference type="AlphaFoldDB" id="A0AAV4VZI5"/>
<proteinExistence type="predicted"/>
<dbReference type="Proteomes" id="UP001054945">
    <property type="component" value="Unassembled WGS sequence"/>
</dbReference>
<protein>
    <submittedName>
        <fullName evidence="1">Uncharacterized protein</fullName>
    </submittedName>
</protein>